<keyword evidence="3" id="KW-1185">Reference proteome</keyword>
<dbReference type="Pfam" id="PF02498">
    <property type="entry name" value="Bro-N"/>
    <property type="match status" value="1"/>
</dbReference>
<evidence type="ECO:0000313" key="2">
    <source>
        <dbReference type="EMBL" id="ADJ64305.1"/>
    </source>
</evidence>
<dbReference type="EMBL" id="CP002039">
    <property type="protein sequence ID" value="ADJ64305.1"/>
    <property type="molecule type" value="Genomic_DNA"/>
</dbReference>
<dbReference type="RefSeq" id="WP_013234783.1">
    <property type="nucleotide sequence ID" value="NC_014323.1"/>
</dbReference>
<dbReference type="Proteomes" id="UP000000329">
    <property type="component" value="Chromosome"/>
</dbReference>
<sequence length="48" mass="5347">MNPIPFHFEGRDIRVLASESSEPLFVGKDICEALDYSNPNDAMRHAVG</sequence>
<evidence type="ECO:0000259" key="1">
    <source>
        <dbReference type="Pfam" id="PF02498"/>
    </source>
</evidence>
<name>D8IYX0_HERSS</name>
<dbReference type="HOGENOM" id="CLU_3153642_0_0_4"/>
<dbReference type="OrthoDB" id="5391994at2"/>
<dbReference type="GeneID" id="99614083"/>
<accession>D8IYX0</accession>
<dbReference type="KEGG" id="hse:Hsero_2812"/>
<dbReference type="STRING" id="757424.Hsero_2812"/>
<dbReference type="InterPro" id="IPR003497">
    <property type="entry name" value="BRO_N_domain"/>
</dbReference>
<evidence type="ECO:0000313" key="3">
    <source>
        <dbReference type="Proteomes" id="UP000000329"/>
    </source>
</evidence>
<proteinExistence type="predicted"/>
<dbReference type="AlphaFoldDB" id="D8IYX0"/>
<gene>
    <name evidence="2" type="ordered locus">Hsero_2812</name>
</gene>
<reference evidence="2 3" key="1">
    <citation type="submission" date="2010-04" db="EMBL/GenBank/DDBJ databases">
        <title>The genome of Herbaspirillum seropedicae SmR1, an endophytic, nitrogen-fixing, plant-growth promoting beta-Proteobacteria.</title>
        <authorList>
            <person name="Pedrosa F.O."/>
            <person name="Monteiro R.A."/>
            <person name="Wassem R."/>
            <person name="Cruz L.M."/>
            <person name="Ayub R.A."/>
            <person name="Colauto N.B."/>
            <person name="Fernandez M.A."/>
            <person name="Fungaro M.H.P."/>
            <person name="Grisard E.C."/>
            <person name="Hungria M."/>
            <person name="Madeira H.M.F."/>
            <person name="Nodari R.O."/>
            <person name="Osaku C.A."/>
            <person name="Petzl-Erler M.L."/>
            <person name="Terenzi H."/>
            <person name="Vieira L.G.E."/>
            <person name="Almeida M.I.M."/>
            <person name="Alves L.R."/>
            <person name="Arantes O.M.N."/>
            <person name="Balsanelli E."/>
            <person name="Barcellos F.G."/>
            <person name="Baura V.A."/>
            <person name="Binde D.R."/>
            <person name="Campo R.J."/>
            <person name="Chubatsu L.S."/>
            <person name="Chueire L.M.O."/>
            <person name="Ciferri R.R."/>
            <person name="Correa L.C."/>
            <person name="da Conceicao Silva J.L."/>
            <person name="Dabul A.N.G."/>
            <person name="Dambros B.P."/>
            <person name="Faoro H."/>
            <person name="Favetti A."/>
            <person name="Friedermann G."/>
            <person name="Furlaneto M.C."/>
            <person name="Gasques L.S."/>
            <person name="Gimenes C.C.T."/>
            <person name="Gioppo N.M.R."/>
            <person name="Glienke-Blanco C."/>
            <person name="Godoy L.P."/>
            <person name="Guerra M.P."/>
            <person name="Karp S."/>
            <person name="Kava-Cordeiro V."/>
            <person name="Margarido V.P."/>
            <person name="Mathioni S.M."/>
            <person name="Menck-Soares M.A."/>
            <person name="Murace N.K."/>
            <person name="Nicolas M.F."/>
            <person name="Oliveira C.E.C."/>
            <person name="Pagnan N.A.B."/>
            <person name="Pamphile J.A."/>
            <person name="Patussi E.V."/>
            <person name="Pereira L.F.P."/>
            <person name="Pereira-Ferrari L."/>
            <person name="Pinto F.G.S."/>
            <person name="Precoma C."/>
            <person name="Prioli A.J."/>
            <person name="Prioli S.M.A.P."/>
            <person name="Raittz R.T."/>
            <person name="Ramos H.J.O."/>
            <person name="Ribeiro E.M.S.F."/>
            <person name="Rigo L.U."/>
            <person name="Rocha C.L.M.S.C."/>
            <person name="Rocha S.N."/>
            <person name="Santos K."/>
            <person name="Satori D."/>
            <person name="Silva A.G."/>
            <person name="Simao R.C.G."/>
            <person name="Soares M.A.M."/>
            <person name="Souza E.M."/>
            <person name="Steffens M.B.R."/>
            <person name="Steindel M."/>
            <person name="Tadra-Sfeir M.Z."/>
            <person name="Takahashi E.K."/>
            <person name="Torres R.A."/>
            <person name="Valle J.S."/>
            <person name="Vernal J.I."/>
            <person name="Vilas-Boas L.A."/>
            <person name="Watanabe M.A.E."/>
            <person name="Weiss V.A."/>
            <person name="Yates M.A."/>
            <person name="Souza E.M."/>
        </authorList>
    </citation>
    <scope>NUCLEOTIDE SEQUENCE [LARGE SCALE GENOMIC DNA]</scope>
    <source>
        <strain evidence="2 3">SmR1</strain>
    </source>
</reference>
<protein>
    <submittedName>
        <fullName evidence="2">Prophage antirepressor protein</fullName>
    </submittedName>
</protein>
<dbReference type="eggNOG" id="COG3617">
    <property type="taxonomic scope" value="Bacteria"/>
</dbReference>
<feature type="domain" description="Bro-N" evidence="1">
    <location>
        <begin position="13"/>
        <end position="45"/>
    </location>
</feature>
<organism evidence="2 3">
    <name type="scientific">Herbaspirillum seropedicae (strain SmR1)</name>
    <dbReference type="NCBI Taxonomy" id="757424"/>
    <lineage>
        <taxon>Bacteria</taxon>
        <taxon>Pseudomonadati</taxon>
        <taxon>Pseudomonadota</taxon>
        <taxon>Betaproteobacteria</taxon>
        <taxon>Burkholderiales</taxon>
        <taxon>Oxalobacteraceae</taxon>
        <taxon>Herbaspirillum</taxon>
    </lineage>
</organism>